<name>A0A165SHG1_9APHY</name>
<evidence type="ECO:0000259" key="10">
    <source>
        <dbReference type="PROSITE" id="PS50195"/>
    </source>
</evidence>
<evidence type="ECO:0000256" key="3">
    <source>
        <dbReference type="ARBA" id="ARBA00007426"/>
    </source>
</evidence>
<proteinExistence type="inferred from homology"/>
<comment type="subcellular location">
    <subcellularLocation>
        <location evidence="2">Endosome</location>
    </subcellularLocation>
    <subcellularLocation>
        <location evidence="1">Vacuole membrane</location>
        <topology evidence="1">Peripheral membrane protein</topology>
    </subcellularLocation>
</comment>
<dbReference type="OrthoDB" id="10254720at2759"/>
<dbReference type="GO" id="GO:0005774">
    <property type="term" value="C:vacuolar membrane"/>
    <property type="evidence" value="ECO:0007669"/>
    <property type="project" value="UniProtKB-SubCell"/>
</dbReference>
<evidence type="ECO:0000313" key="11">
    <source>
        <dbReference type="EMBL" id="KZT71997.1"/>
    </source>
</evidence>
<dbReference type="Pfam" id="PF00787">
    <property type="entry name" value="PX"/>
    <property type="match status" value="1"/>
</dbReference>
<evidence type="ECO:0000256" key="1">
    <source>
        <dbReference type="ARBA" id="ARBA00004148"/>
    </source>
</evidence>
<reference evidence="11 12" key="1">
    <citation type="journal article" date="2016" name="Mol. Biol. Evol.">
        <title>Comparative Genomics of Early-Diverging Mushroom-Forming Fungi Provides Insights into the Origins of Lignocellulose Decay Capabilities.</title>
        <authorList>
            <person name="Nagy L.G."/>
            <person name="Riley R."/>
            <person name="Tritt A."/>
            <person name="Adam C."/>
            <person name="Daum C."/>
            <person name="Floudas D."/>
            <person name="Sun H."/>
            <person name="Yadav J.S."/>
            <person name="Pangilinan J."/>
            <person name="Larsson K.H."/>
            <person name="Matsuura K."/>
            <person name="Barry K."/>
            <person name="Labutti K."/>
            <person name="Kuo R."/>
            <person name="Ohm R.A."/>
            <person name="Bhattacharya S.S."/>
            <person name="Shirouzu T."/>
            <person name="Yoshinaga Y."/>
            <person name="Martin F.M."/>
            <person name="Grigoriev I.V."/>
            <person name="Hibbett D.S."/>
        </authorList>
    </citation>
    <scope>NUCLEOTIDE SEQUENCE [LARGE SCALE GENOMIC DNA]</scope>
    <source>
        <strain evidence="11 12">L-15889</strain>
    </source>
</reference>
<dbReference type="Proteomes" id="UP000076727">
    <property type="component" value="Unassembled WGS sequence"/>
</dbReference>
<dbReference type="PANTHER" id="PTHR10555">
    <property type="entry name" value="SORTING NEXIN"/>
    <property type="match status" value="1"/>
</dbReference>
<sequence>MALSNPNPIAGPPSPITPRPFEHAHGLIEVLPDKIDIEEEARLYEDLCDTPVESEVGRNARPSVDAPSIYSKDIWLGDHSGESQAFAREVEIIGWTSVGDKRGGAYIVYDCAIKTKEGTIIHVHKRYSAFAELHAHLCARLPQSYQRFIPPLPPKSPLSKFRPSFLDQRRRLLQHWLSSVLLHPDIGGCQILREWVMD</sequence>
<evidence type="ECO:0000256" key="7">
    <source>
        <dbReference type="ARBA" id="ARBA00033728"/>
    </source>
</evidence>
<comment type="similarity">
    <text evidence="3">Belongs to the YPT35 family.</text>
</comment>
<feature type="domain" description="PX" evidence="10">
    <location>
        <begin position="87"/>
        <end position="198"/>
    </location>
</feature>
<dbReference type="InterPro" id="IPR037917">
    <property type="entry name" value="Ypt35_PX"/>
</dbReference>
<dbReference type="CDD" id="cd07280">
    <property type="entry name" value="PX_YPT35"/>
    <property type="match status" value="1"/>
</dbReference>
<dbReference type="AlphaFoldDB" id="A0A165SHG1"/>
<evidence type="ECO:0000256" key="2">
    <source>
        <dbReference type="ARBA" id="ARBA00004177"/>
    </source>
</evidence>
<comment type="function">
    <text evidence="7">Recruits the lipid transfer protein VPS13 to endosomal and vacuolar membranes.</text>
</comment>
<dbReference type="InterPro" id="IPR036871">
    <property type="entry name" value="PX_dom_sf"/>
</dbReference>
<dbReference type="SMART" id="SM00312">
    <property type="entry name" value="PX"/>
    <property type="match status" value="1"/>
</dbReference>
<organism evidence="11 12">
    <name type="scientific">Daedalea quercina L-15889</name>
    <dbReference type="NCBI Taxonomy" id="1314783"/>
    <lineage>
        <taxon>Eukaryota</taxon>
        <taxon>Fungi</taxon>
        <taxon>Dikarya</taxon>
        <taxon>Basidiomycota</taxon>
        <taxon>Agaricomycotina</taxon>
        <taxon>Agaricomycetes</taxon>
        <taxon>Polyporales</taxon>
        <taxon>Fomitopsis</taxon>
    </lineage>
</organism>
<evidence type="ECO:0000256" key="5">
    <source>
        <dbReference type="ARBA" id="ARBA00022753"/>
    </source>
</evidence>
<keyword evidence="4" id="KW-0926">Vacuole</keyword>
<dbReference type="Gene3D" id="3.30.1520.10">
    <property type="entry name" value="Phox-like domain"/>
    <property type="match status" value="1"/>
</dbReference>
<dbReference type="InterPro" id="IPR001683">
    <property type="entry name" value="PX_dom"/>
</dbReference>
<dbReference type="STRING" id="1314783.A0A165SHG1"/>
<evidence type="ECO:0000256" key="6">
    <source>
        <dbReference type="ARBA" id="ARBA00023136"/>
    </source>
</evidence>
<keyword evidence="12" id="KW-1185">Reference proteome</keyword>
<protein>
    <recommendedName>
        <fullName evidence="8">Endosomal/vacuolar adapter protein YPT35</fullName>
    </recommendedName>
    <alternativeName>
        <fullName evidence="9">PX domain-containing protein YPT35</fullName>
    </alternativeName>
</protein>
<accession>A0A165SHG1</accession>
<evidence type="ECO:0000256" key="4">
    <source>
        <dbReference type="ARBA" id="ARBA00022554"/>
    </source>
</evidence>
<dbReference type="PROSITE" id="PS50195">
    <property type="entry name" value="PX"/>
    <property type="match status" value="1"/>
</dbReference>
<gene>
    <name evidence="11" type="ORF">DAEQUDRAFT_665294</name>
</gene>
<dbReference type="EMBL" id="KV429043">
    <property type="protein sequence ID" value="KZT71997.1"/>
    <property type="molecule type" value="Genomic_DNA"/>
</dbReference>
<dbReference type="PANTHER" id="PTHR10555:SF170">
    <property type="entry name" value="FI18122P1"/>
    <property type="match status" value="1"/>
</dbReference>
<dbReference type="SUPFAM" id="SSF64268">
    <property type="entry name" value="PX domain"/>
    <property type="match status" value="1"/>
</dbReference>
<dbReference type="GO" id="GO:0032266">
    <property type="term" value="F:phosphatidylinositol-3-phosphate binding"/>
    <property type="evidence" value="ECO:0007669"/>
    <property type="project" value="InterPro"/>
</dbReference>
<dbReference type="GO" id="GO:0010008">
    <property type="term" value="C:endosome membrane"/>
    <property type="evidence" value="ECO:0007669"/>
    <property type="project" value="UniProtKB-SubCell"/>
</dbReference>
<evidence type="ECO:0000313" key="12">
    <source>
        <dbReference type="Proteomes" id="UP000076727"/>
    </source>
</evidence>
<keyword evidence="5" id="KW-0967">Endosome</keyword>
<keyword evidence="6" id="KW-0472">Membrane</keyword>
<evidence type="ECO:0000256" key="8">
    <source>
        <dbReference type="ARBA" id="ARBA00033774"/>
    </source>
</evidence>
<evidence type="ECO:0000256" key="9">
    <source>
        <dbReference type="ARBA" id="ARBA00033785"/>
    </source>
</evidence>